<sequence>MKTSNKLCLLLLTAYLFFTINLLGIIHNIIDKCDSADEESNAFQKRSFDTNGTLHRTTGNTKYVPEANHVLLAASQTDYPLDIKIGTLVRMVGTNGTTEVQQIVGGKYILRKRIGQGGFGHIFLGTDMTNGEKVAVKVDRFEEINPTVSKEVNIYRVLQGGEGFPTVRWSGREGNYNVLVMDLLGENLQKYFEHCRYKFSLKTASILADQIISRLEYLHYKGFIHRDVTPVNFVVGLGNKRNMIYAIDVGLSERYRDPNTDRHLPYRYVGFAGTDRYCSLSAHEGYQQSRRDDMESLGYMLVYFLKGKLPWQEVNSKVNGTMLAKTLQIKQSTTLDDLCEGLPVEYSQYLNISRSLQFEEKPDYSRLRSIFRNAFQRQNLLSNYMFDWNVENGICEINDENKNNGK</sequence>
<reference evidence="3 4" key="1">
    <citation type="journal article" date="2017" name="Nat. Ecol. Evol.">
        <title>Scallop genome provides insights into evolution of bilaterian karyotype and development.</title>
        <authorList>
            <person name="Wang S."/>
            <person name="Zhang J."/>
            <person name="Jiao W."/>
            <person name="Li J."/>
            <person name="Xun X."/>
            <person name="Sun Y."/>
            <person name="Guo X."/>
            <person name="Huan P."/>
            <person name="Dong B."/>
            <person name="Zhang L."/>
            <person name="Hu X."/>
            <person name="Sun X."/>
            <person name="Wang J."/>
            <person name="Zhao C."/>
            <person name="Wang Y."/>
            <person name="Wang D."/>
            <person name="Huang X."/>
            <person name="Wang R."/>
            <person name="Lv J."/>
            <person name="Li Y."/>
            <person name="Zhang Z."/>
            <person name="Liu B."/>
            <person name="Lu W."/>
            <person name="Hui Y."/>
            <person name="Liang J."/>
            <person name="Zhou Z."/>
            <person name="Hou R."/>
            <person name="Li X."/>
            <person name="Liu Y."/>
            <person name="Li H."/>
            <person name="Ning X."/>
            <person name="Lin Y."/>
            <person name="Zhao L."/>
            <person name="Xing Q."/>
            <person name="Dou J."/>
            <person name="Li Y."/>
            <person name="Mao J."/>
            <person name="Guo H."/>
            <person name="Dou H."/>
            <person name="Li T."/>
            <person name="Mu C."/>
            <person name="Jiang W."/>
            <person name="Fu Q."/>
            <person name="Fu X."/>
            <person name="Miao Y."/>
            <person name="Liu J."/>
            <person name="Yu Q."/>
            <person name="Li R."/>
            <person name="Liao H."/>
            <person name="Li X."/>
            <person name="Kong Y."/>
            <person name="Jiang Z."/>
            <person name="Chourrout D."/>
            <person name="Li R."/>
            <person name="Bao Z."/>
        </authorList>
    </citation>
    <scope>NUCLEOTIDE SEQUENCE [LARGE SCALE GENOMIC DNA]</scope>
    <source>
        <strain evidence="3 4">PY_sf001</strain>
    </source>
</reference>
<dbReference type="SUPFAM" id="SSF56112">
    <property type="entry name" value="Protein kinase-like (PK-like)"/>
    <property type="match status" value="1"/>
</dbReference>
<name>A0A210PEA7_MIZYE</name>
<dbReference type="InterPro" id="IPR011009">
    <property type="entry name" value="Kinase-like_dom_sf"/>
</dbReference>
<dbReference type="EMBL" id="NEDP02076749">
    <property type="protein sequence ID" value="OWF34818.1"/>
    <property type="molecule type" value="Genomic_DNA"/>
</dbReference>
<gene>
    <name evidence="3" type="ORF">KP79_PYT26110</name>
</gene>
<dbReference type="PROSITE" id="PS50011">
    <property type="entry name" value="PROTEIN_KINASE_DOM"/>
    <property type="match status" value="1"/>
</dbReference>
<evidence type="ECO:0000256" key="1">
    <source>
        <dbReference type="PROSITE-ProRule" id="PRU10141"/>
    </source>
</evidence>
<keyword evidence="1" id="KW-0067">ATP-binding</keyword>
<keyword evidence="4" id="KW-1185">Reference proteome</keyword>
<dbReference type="InterPro" id="IPR050235">
    <property type="entry name" value="CK1_Ser-Thr_kinase"/>
</dbReference>
<evidence type="ECO:0000313" key="3">
    <source>
        <dbReference type="EMBL" id="OWF34818.1"/>
    </source>
</evidence>
<dbReference type="CDD" id="cd14016">
    <property type="entry name" value="STKc_CK1"/>
    <property type="match status" value="1"/>
</dbReference>
<feature type="domain" description="Protein kinase" evidence="2">
    <location>
        <begin position="108"/>
        <end position="376"/>
    </location>
</feature>
<accession>A0A210PEA7</accession>
<evidence type="ECO:0000313" key="4">
    <source>
        <dbReference type="Proteomes" id="UP000242188"/>
    </source>
</evidence>
<keyword evidence="1" id="KW-0547">Nucleotide-binding</keyword>
<dbReference type="InterPro" id="IPR017441">
    <property type="entry name" value="Protein_kinase_ATP_BS"/>
</dbReference>
<keyword evidence="3" id="KW-0808">Transferase</keyword>
<dbReference type="PROSITE" id="PS00109">
    <property type="entry name" value="PROTEIN_KINASE_TYR"/>
    <property type="match status" value="1"/>
</dbReference>
<dbReference type="GO" id="GO:0004672">
    <property type="term" value="F:protein kinase activity"/>
    <property type="evidence" value="ECO:0007669"/>
    <property type="project" value="InterPro"/>
</dbReference>
<dbReference type="Pfam" id="PF00069">
    <property type="entry name" value="Pkinase"/>
    <property type="match status" value="1"/>
</dbReference>
<protein>
    <submittedName>
        <fullName evidence="3">Casein kinase I isoform delta-A</fullName>
    </submittedName>
</protein>
<feature type="binding site" evidence="1">
    <location>
        <position position="137"/>
    </location>
    <ligand>
        <name>ATP</name>
        <dbReference type="ChEBI" id="CHEBI:30616"/>
    </ligand>
</feature>
<dbReference type="SMART" id="SM00220">
    <property type="entry name" value="S_TKc"/>
    <property type="match status" value="1"/>
</dbReference>
<dbReference type="OrthoDB" id="5800476at2759"/>
<dbReference type="PANTHER" id="PTHR11909">
    <property type="entry name" value="CASEIN KINASE-RELATED"/>
    <property type="match status" value="1"/>
</dbReference>
<organism evidence="3 4">
    <name type="scientific">Mizuhopecten yessoensis</name>
    <name type="common">Japanese scallop</name>
    <name type="synonym">Patinopecten yessoensis</name>
    <dbReference type="NCBI Taxonomy" id="6573"/>
    <lineage>
        <taxon>Eukaryota</taxon>
        <taxon>Metazoa</taxon>
        <taxon>Spiralia</taxon>
        <taxon>Lophotrochozoa</taxon>
        <taxon>Mollusca</taxon>
        <taxon>Bivalvia</taxon>
        <taxon>Autobranchia</taxon>
        <taxon>Pteriomorphia</taxon>
        <taxon>Pectinida</taxon>
        <taxon>Pectinoidea</taxon>
        <taxon>Pectinidae</taxon>
        <taxon>Mizuhopecten</taxon>
    </lineage>
</organism>
<proteinExistence type="predicted"/>
<dbReference type="AlphaFoldDB" id="A0A210PEA7"/>
<comment type="caution">
    <text evidence="3">The sequence shown here is derived from an EMBL/GenBank/DDBJ whole genome shotgun (WGS) entry which is preliminary data.</text>
</comment>
<evidence type="ECO:0000259" key="2">
    <source>
        <dbReference type="PROSITE" id="PS50011"/>
    </source>
</evidence>
<dbReference type="STRING" id="6573.A0A210PEA7"/>
<dbReference type="Gene3D" id="1.10.510.10">
    <property type="entry name" value="Transferase(Phosphotransferase) domain 1"/>
    <property type="match status" value="1"/>
</dbReference>
<dbReference type="GO" id="GO:0005524">
    <property type="term" value="F:ATP binding"/>
    <property type="evidence" value="ECO:0007669"/>
    <property type="project" value="UniProtKB-UniRule"/>
</dbReference>
<dbReference type="InterPro" id="IPR000719">
    <property type="entry name" value="Prot_kinase_dom"/>
</dbReference>
<dbReference type="InterPro" id="IPR008266">
    <property type="entry name" value="Tyr_kinase_AS"/>
</dbReference>
<keyword evidence="3" id="KW-0418">Kinase</keyword>
<dbReference type="PROSITE" id="PS00107">
    <property type="entry name" value="PROTEIN_KINASE_ATP"/>
    <property type="match status" value="1"/>
</dbReference>
<dbReference type="Proteomes" id="UP000242188">
    <property type="component" value="Unassembled WGS sequence"/>
</dbReference>